<dbReference type="PANTHER" id="PTHR47505:SF1">
    <property type="entry name" value="DNA UTILIZATION PROTEIN YHGH"/>
    <property type="match status" value="1"/>
</dbReference>
<sequence>MQNLPSLFNRSARRWLLHTQAWLLPSRCLLCDAPGTGMLDMCRACETTLPWSLAACPRCAMPVPAGDGGTPCGDCSRRRGILESTLATFVYQWPVDTLLRRFKFDGDLAAGRMLAQMMACRFAPASVGNPVLVPVPLHDNRLRGRGYDQAAELARPLASVLGLECRAILRRRIATAAQSSLDAVARRRNVWGAFQCVAPVPAHLVLVDDVMTTGATLQSAAQALRQAGARQVGAWVCARAP</sequence>
<dbReference type="SUPFAM" id="SSF53271">
    <property type="entry name" value="PRTase-like"/>
    <property type="match status" value="1"/>
</dbReference>
<evidence type="ECO:0000259" key="2">
    <source>
        <dbReference type="Pfam" id="PF00156"/>
    </source>
</evidence>
<dbReference type="InterPro" id="IPR051910">
    <property type="entry name" value="ComF/GntX_DNA_util-trans"/>
</dbReference>
<dbReference type="Gene3D" id="3.40.50.2020">
    <property type="match status" value="1"/>
</dbReference>
<protein>
    <recommendedName>
        <fullName evidence="6">Competence protein ComF</fullName>
    </recommendedName>
</protein>
<keyword evidence="5" id="KW-1185">Reference proteome</keyword>
<accession>A0A0Q9ZYW5</accession>
<dbReference type="PANTHER" id="PTHR47505">
    <property type="entry name" value="DNA UTILIZATION PROTEIN YHGH"/>
    <property type="match status" value="1"/>
</dbReference>
<organism evidence="4 5">
    <name type="scientific">Stenotrophomonas panacihumi</name>
    <dbReference type="NCBI Taxonomy" id="676599"/>
    <lineage>
        <taxon>Bacteria</taxon>
        <taxon>Pseudomonadati</taxon>
        <taxon>Pseudomonadota</taxon>
        <taxon>Gammaproteobacteria</taxon>
        <taxon>Lysobacterales</taxon>
        <taxon>Lysobacteraceae</taxon>
        <taxon>Stenotrophomonas</taxon>
    </lineage>
</organism>
<evidence type="ECO:0000256" key="1">
    <source>
        <dbReference type="ARBA" id="ARBA00008007"/>
    </source>
</evidence>
<evidence type="ECO:0000259" key="3">
    <source>
        <dbReference type="Pfam" id="PF18912"/>
    </source>
</evidence>
<dbReference type="Pfam" id="PF18912">
    <property type="entry name" value="DZR_2"/>
    <property type="match status" value="1"/>
</dbReference>
<dbReference type="STRING" id="676599.ARC20_16215"/>
<dbReference type="AlphaFoldDB" id="A0A0Q9ZYW5"/>
<proteinExistence type="inferred from homology"/>
<dbReference type="EMBL" id="LLXU01000130">
    <property type="protein sequence ID" value="KRG37769.1"/>
    <property type="molecule type" value="Genomic_DNA"/>
</dbReference>
<dbReference type="InterPro" id="IPR000836">
    <property type="entry name" value="PRTase_dom"/>
</dbReference>
<dbReference type="CDD" id="cd06223">
    <property type="entry name" value="PRTases_typeI"/>
    <property type="match status" value="1"/>
</dbReference>
<feature type="domain" description="Phosphoribosyltransferase" evidence="2">
    <location>
        <begin position="203"/>
        <end position="238"/>
    </location>
</feature>
<comment type="similarity">
    <text evidence="1">Belongs to the ComF/GntX family.</text>
</comment>
<reference evidence="4 5" key="1">
    <citation type="submission" date="2015-10" db="EMBL/GenBank/DDBJ databases">
        <title>Genome sequencing and analysis of members of genus Stenotrophomonas.</title>
        <authorList>
            <person name="Patil P.P."/>
            <person name="Midha S."/>
            <person name="Patil P.B."/>
        </authorList>
    </citation>
    <scope>NUCLEOTIDE SEQUENCE [LARGE SCALE GENOMIC DNA]</scope>
    <source>
        <strain evidence="4 5">JCM 16536</strain>
    </source>
</reference>
<dbReference type="RefSeq" id="WP_057649161.1">
    <property type="nucleotide sequence ID" value="NZ_LLXU01000130.1"/>
</dbReference>
<dbReference type="Pfam" id="PF00156">
    <property type="entry name" value="Pribosyltran"/>
    <property type="match status" value="1"/>
</dbReference>
<evidence type="ECO:0000313" key="4">
    <source>
        <dbReference type="EMBL" id="KRG37769.1"/>
    </source>
</evidence>
<gene>
    <name evidence="4" type="ORF">ARC20_16215</name>
</gene>
<comment type="caution">
    <text evidence="4">The sequence shown here is derived from an EMBL/GenBank/DDBJ whole genome shotgun (WGS) entry which is preliminary data.</text>
</comment>
<dbReference type="InterPro" id="IPR029057">
    <property type="entry name" value="PRTase-like"/>
</dbReference>
<evidence type="ECO:0000313" key="5">
    <source>
        <dbReference type="Proteomes" id="UP000051802"/>
    </source>
</evidence>
<dbReference type="Proteomes" id="UP000051802">
    <property type="component" value="Unassembled WGS sequence"/>
</dbReference>
<dbReference type="InterPro" id="IPR044005">
    <property type="entry name" value="DZR_2"/>
</dbReference>
<name>A0A0Q9ZYW5_9GAMM</name>
<dbReference type="OrthoDB" id="9793412at2"/>
<evidence type="ECO:0008006" key="6">
    <source>
        <dbReference type="Google" id="ProtNLM"/>
    </source>
</evidence>
<feature type="domain" description="Double zinc ribbon" evidence="3">
    <location>
        <begin position="21"/>
        <end position="75"/>
    </location>
</feature>